<keyword evidence="1" id="KW-1133">Transmembrane helix</keyword>
<keyword evidence="3" id="KW-1185">Reference proteome</keyword>
<name>A0ABQ9I1W4_9NEOP</name>
<keyword evidence="1" id="KW-0472">Membrane</keyword>
<feature type="non-terminal residue" evidence="2">
    <location>
        <position position="750"/>
    </location>
</feature>
<comment type="caution">
    <text evidence="2">The sequence shown here is derived from an EMBL/GenBank/DDBJ whole genome shotgun (WGS) entry which is preliminary data.</text>
</comment>
<reference evidence="2 3" key="1">
    <citation type="submission" date="2023-02" db="EMBL/GenBank/DDBJ databases">
        <title>LHISI_Scaffold_Assembly.</title>
        <authorList>
            <person name="Stuart O.P."/>
            <person name="Cleave R."/>
            <person name="Magrath M.J.L."/>
            <person name="Mikheyev A.S."/>
        </authorList>
    </citation>
    <scope>NUCLEOTIDE SEQUENCE [LARGE SCALE GENOMIC DNA]</scope>
    <source>
        <strain evidence="2">Daus_M_001</strain>
        <tissue evidence="2">Leg muscle</tissue>
    </source>
</reference>
<dbReference type="EMBL" id="JARBHB010000003">
    <property type="protein sequence ID" value="KAJ8890642.1"/>
    <property type="molecule type" value="Genomic_DNA"/>
</dbReference>
<evidence type="ECO:0008006" key="4">
    <source>
        <dbReference type="Google" id="ProtNLM"/>
    </source>
</evidence>
<protein>
    <recommendedName>
        <fullName evidence="4">C2H2-type domain-containing protein</fullName>
    </recommendedName>
</protein>
<feature type="transmembrane region" description="Helical" evidence="1">
    <location>
        <begin position="431"/>
        <end position="455"/>
    </location>
</feature>
<gene>
    <name evidence="2" type="ORF">PR048_010151</name>
</gene>
<evidence type="ECO:0000256" key="1">
    <source>
        <dbReference type="SAM" id="Phobius"/>
    </source>
</evidence>
<evidence type="ECO:0000313" key="3">
    <source>
        <dbReference type="Proteomes" id="UP001159363"/>
    </source>
</evidence>
<sequence>MSKIGDNIATARELGTSAQCAKRVGKVVLATYPPTPQTDHLSRLSRVSSTSCIRMSRVDASRGCSRQLHDETRAQPIDSRFVRLRVDSVLHQVLNIFYLCFFLLVHQDVMYRLDIFCFPSLVGGAAVAEQLACSPPTKAIRAQSPARSLRIFACGNRARRCRWSAGLLGNLPLPPPLHSGAAPYLPQSPTSVLKTSRAVKISSVSRILETVGHSTVTTVQHGCHHTQYGHQRNPDGTKEQENLAALLHAQRSGIYLQLHKDRGGVVVRLLASHLGEPGSIPVGVAPGFSHLGVVQDDAAGLRVFSAISRFPRSCIPPLHHPHLASLSSALISTSGFLRVLSYWEDEMRMLVFDHDDCGVATYIIVDFHDFPEKALACVISMRPLFSLPEMTIVRVGMDSAVPSVLSAVPLVLSAVPAVLNAVPAVLSVVPVVLSAVLCAVPAVLSAVLSVVPLVINAVPAMLNSAPAVLNAVPSVLSAYGAKGCLFINSAIDFFGWDTCGSSIDIEFFRHDIGCTIDFFGLRCCYCGKIFAYSHNARRHETNCVQNVEHATFKCEKCKSQCVWRNENLKRHLETCTGLPSLPAKRYLSTLLRICTEVVNDATSTVKSSKQKTLAVNAIGSSLLSSRLPCSYCDKTFANANKARRHESNACVKEYHLLRISVSLVPHNSGVGWPTCSRRLAGSRPGASDVADAQLDCRTGNSSAIRADSPVPRIRKHFFPTQHLLLTSLLMHADEVSLAGRCRRVCLAGLS</sequence>
<feature type="transmembrane region" description="Helical" evidence="1">
    <location>
        <begin position="400"/>
        <end position="419"/>
    </location>
</feature>
<keyword evidence="1" id="KW-0812">Transmembrane</keyword>
<organism evidence="2 3">
    <name type="scientific">Dryococelus australis</name>
    <dbReference type="NCBI Taxonomy" id="614101"/>
    <lineage>
        <taxon>Eukaryota</taxon>
        <taxon>Metazoa</taxon>
        <taxon>Ecdysozoa</taxon>
        <taxon>Arthropoda</taxon>
        <taxon>Hexapoda</taxon>
        <taxon>Insecta</taxon>
        <taxon>Pterygota</taxon>
        <taxon>Neoptera</taxon>
        <taxon>Polyneoptera</taxon>
        <taxon>Phasmatodea</taxon>
        <taxon>Verophasmatodea</taxon>
        <taxon>Anareolatae</taxon>
        <taxon>Phasmatidae</taxon>
        <taxon>Eurycanthinae</taxon>
        <taxon>Dryococelus</taxon>
    </lineage>
</organism>
<accession>A0ABQ9I1W4</accession>
<dbReference type="Proteomes" id="UP001159363">
    <property type="component" value="Chromosome 3"/>
</dbReference>
<evidence type="ECO:0000313" key="2">
    <source>
        <dbReference type="EMBL" id="KAJ8890642.1"/>
    </source>
</evidence>
<proteinExistence type="predicted"/>